<accession>A0AAE1HGT5</accession>
<feature type="region of interest" description="Disordered" evidence="1">
    <location>
        <begin position="113"/>
        <end position="276"/>
    </location>
</feature>
<feature type="compositionally biased region" description="Acidic residues" evidence="1">
    <location>
        <begin position="244"/>
        <end position="258"/>
    </location>
</feature>
<name>A0AAE1HGT5_9NEOP</name>
<dbReference type="EMBL" id="JAHWGI010001033">
    <property type="protein sequence ID" value="KAK3921092.1"/>
    <property type="molecule type" value="Genomic_DNA"/>
</dbReference>
<protein>
    <submittedName>
        <fullName evidence="2">Fibroblast growth factor receptor 2</fullName>
    </submittedName>
</protein>
<feature type="compositionally biased region" description="Low complexity" evidence="1">
    <location>
        <begin position="228"/>
        <end position="243"/>
    </location>
</feature>
<comment type="caution">
    <text evidence="2">The sequence shown here is derived from an EMBL/GenBank/DDBJ whole genome shotgun (WGS) entry which is preliminary data.</text>
</comment>
<feature type="compositionally biased region" description="Polar residues" evidence="1">
    <location>
        <begin position="191"/>
        <end position="200"/>
    </location>
</feature>
<gene>
    <name evidence="2" type="ORF">KUF71_010307</name>
</gene>
<evidence type="ECO:0000313" key="3">
    <source>
        <dbReference type="Proteomes" id="UP001219518"/>
    </source>
</evidence>
<feature type="compositionally biased region" description="Low complexity" evidence="1">
    <location>
        <begin position="259"/>
        <end position="268"/>
    </location>
</feature>
<sequence>MTISSILGFRGATTTTISPTPSLGLGHRGPSFHNAQHRGDIWIHSDGWKGGKKGDSAALSALTLLAFLFFLHILQSCLQDMQDQNQPTIVVANGARREEVPTMVAVPIETPMPMPMPAPMQPMQTVQPGRTARSRRARSAPAEEQARHLQRVQQQHKAKHGDEGWQIVSVSSNKQRLRLKGQGPDTALSPRITSSASPLSAAQAEEADDDREQVVSITPAPPRPPPGSGERPAMVRVSTSSTSSEEEDDEDGVSEDASDASASAEAVANKQEEYDLRATTERIETATTTVPAASAVPVAVPAVAVPMAVLRPGVTFVPLASTFRGVFSMLAAPLLRMVQPAGGGGLGSGLGAALGAGLGQGLREGLRAAMCCDLVVCEAHRLGKITGAIGERVATTVSTVVRWVCGQSENELLDATRSGRAQGGDGCRRHIEQCERRAGRRTPVSTIAALLEAYVTGGRP</sequence>
<reference evidence="2" key="1">
    <citation type="submission" date="2021-07" db="EMBL/GenBank/DDBJ databases">
        <authorList>
            <person name="Catto M.A."/>
            <person name="Jacobson A."/>
            <person name="Kennedy G."/>
            <person name="Labadie P."/>
            <person name="Hunt B.G."/>
            <person name="Srinivasan R."/>
        </authorList>
    </citation>
    <scope>NUCLEOTIDE SEQUENCE</scope>
    <source>
        <strain evidence="2">PL_HMW_Pooled</strain>
        <tissue evidence="2">Head</tissue>
    </source>
</reference>
<dbReference type="AlphaFoldDB" id="A0AAE1HGT5"/>
<feature type="compositionally biased region" description="Basic residues" evidence="1">
    <location>
        <begin position="148"/>
        <end position="159"/>
    </location>
</feature>
<feature type="compositionally biased region" description="Low complexity" evidence="1">
    <location>
        <begin position="121"/>
        <end position="131"/>
    </location>
</feature>
<keyword evidence="3" id="KW-1185">Reference proteome</keyword>
<reference evidence="2" key="2">
    <citation type="journal article" date="2023" name="BMC Genomics">
        <title>Pest status, molecular evolution, and epigenetic factors derived from the genome assembly of Frankliniella fusca, a thysanopteran phytovirus vector.</title>
        <authorList>
            <person name="Catto M.A."/>
            <person name="Labadie P.E."/>
            <person name="Jacobson A.L."/>
            <person name="Kennedy G.G."/>
            <person name="Srinivasan R."/>
            <person name="Hunt B.G."/>
        </authorList>
    </citation>
    <scope>NUCLEOTIDE SEQUENCE</scope>
    <source>
        <strain evidence="2">PL_HMW_Pooled</strain>
    </source>
</reference>
<dbReference type="Proteomes" id="UP001219518">
    <property type="component" value="Unassembled WGS sequence"/>
</dbReference>
<proteinExistence type="predicted"/>
<keyword evidence="2" id="KW-0675">Receptor</keyword>
<organism evidence="2 3">
    <name type="scientific">Frankliniella fusca</name>
    <dbReference type="NCBI Taxonomy" id="407009"/>
    <lineage>
        <taxon>Eukaryota</taxon>
        <taxon>Metazoa</taxon>
        <taxon>Ecdysozoa</taxon>
        <taxon>Arthropoda</taxon>
        <taxon>Hexapoda</taxon>
        <taxon>Insecta</taxon>
        <taxon>Pterygota</taxon>
        <taxon>Neoptera</taxon>
        <taxon>Paraneoptera</taxon>
        <taxon>Thysanoptera</taxon>
        <taxon>Terebrantia</taxon>
        <taxon>Thripoidea</taxon>
        <taxon>Thripidae</taxon>
        <taxon>Frankliniella</taxon>
    </lineage>
</organism>
<evidence type="ECO:0000313" key="2">
    <source>
        <dbReference type="EMBL" id="KAK3921092.1"/>
    </source>
</evidence>
<evidence type="ECO:0000256" key="1">
    <source>
        <dbReference type="SAM" id="MobiDB-lite"/>
    </source>
</evidence>